<dbReference type="EMBL" id="FNRT01000002">
    <property type="protein sequence ID" value="SED10892.1"/>
    <property type="molecule type" value="Genomic_DNA"/>
</dbReference>
<dbReference type="Pfam" id="PF16242">
    <property type="entry name" value="Pyrid_ox_like"/>
    <property type="match status" value="1"/>
</dbReference>
<dbReference type="PANTHER" id="PTHR34818:SF1">
    <property type="entry name" value="PROTEIN BLI-3"/>
    <property type="match status" value="1"/>
</dbReference>
<dbReference type="InterPro" id="IPR038725">
    <property type="entry name" value="YdaG_split_barrel_FMN-bd"/>
</dbReference>
<dbReference type="RefSeq" id="WP_090970925.1">
    <property type="nucleotide sequence ID" value="NZ_FNRT01000002.1"/>
</dbReference>
<dbReference type="PANTHER" id="PTHR34818">
    <property type="entry name" value="PROTEIN BLI-3"/>
    <property type="match status" value="1"/>
</dbReference>
<organism evidence="2 3">
    <name type="scientific">Nocardioides exalbidus</name>
    <dbReference type="NCBI Taxonomy" id="402596"/>
    <lineage>
        <taxon>Bacteria</taxon>
        <taxon>Bacillati</taxon>
        <taxon>Actinomycetota</taxon>
        <taxon>Actinomycetes</taxon>
        <taxon>Propionibacteriales</taxon>
        <taxon>Nocardioidaceae</taxon>
        <taxon>Nocardioides</taxon>
    </lineage>
</organism>
<name>A0A1H4XYR3_9ACTN</name>
<protein>
    <submittedName>
        <fullName evidence="2">General stress protein 26</fullName>
    </submittedName>
</protein>
<dbReference type="OrthoDB" id="1432662at2"/>
<evidence type="ECO:0000313" key="2">
    <source>
        <dbReference type="EMBL" id="SED10892.1"/>
    </source>
</evidence>
<keyword evidence="3" id="KW-1185">Reference proteome</keyword>
<reference evidence="3" key="1">
    <citation type="submission" date="2016-10" db="EMBL/GenBank/DDBJ databases">
        <authorList>
            <person name="Varghese N."/>
            <person name="Submissions S."/>
        </authorList>
    </citation>
    <scope>NUCLEOTIDE SEQUENCE [LARGE SCALE GENOMIC DNA]</scope>
    <source>
        <strain evidence="3">DSM 22017</strain>
    </source>
</reference>
<dbReference type="Gene3D" id="2.30.110.10">
    <property type="entry name" value="Electron Transport, Fmn-binding Protein, Chain A"/>
    <property type="match status" value="1"/>
</dbReference>
<evidence type="ECO:0000259" key="1">
    <source>
        <dbReference type="Pfam" id="PF16242"/>
    </source>
</evidence>
<dbReference type="InterPro" id="IPR012349">
    <property type="entry name" value="Split_barrel_FMN-bd"/>
</dbReference>
<dbReference type="AlphaFoldDB" id="A0A1H4XYR3"/>
<evidence type="ECO:0000313" key="3">
    <source>
        <dbReference type="Proteomes" id="UP000198742"/>
    </source>
</evidence>
<proteinExistence type="predicted"/>
<sequence>MTTHDDQLATVAEIMEDTRIAVLTYVSADGALVSTPMGTQDFEHPGTVWFLTERDTDKVRAIEADPRVNVAYASGDGWVSLTGTARVSEDREKLKQLWDLSAGVFMTGGPEDESNVLLEVSGSSAEYWDSPGKVASVLELAKGLVGRGTPDLGDNDTVAL</sequence>
<dbReference type="InterPro" id="IPR052917">
    <property type="entry name" value="Stress-Dev_Protein"/>
</dbReference>
<feature type="domain" description="General stress protein FMN-binding split barrel" evidence="1">
    <location>
        <begin position="6"/>
        <end position="151"/>
    </location>
</feature>
<accession>A0A1H4XYR3</accession>
<dbReference type="STRING" id="402596.SAMN04489844_3691"/>
<dbReference type="SUPFAM" id="SSF50475">
    <property type="entry name" value="FMN-binding split barrel"/>
    <property type="match status" value="1"/>
</dbReference>
<dbReference type="Proteomes" id="UP000198742">
    <property type="component" value="Unassembled WGS sequence"/>
</dbReference>
<gene>
    <name evidence="2" type="ORF">SAMN04489844_3691</name>
</gene>